<name>A0ABQ9HUE6_9NEOP</name>
<dbReference type="Proteomes" id="UP001159363">
    <property type="component" value="Chromosome X"/>
</dbReference>
<proteinExistence type="predicted"/>
<evidence type="ECO:0000313" key="2">
    <source>
        <dbReference type="Proteomes" id="UP001159363"/>
    </source>
</evidence>
<sequence length="88" mass="10053">MGPDMWTSLLFEVWFLKCDLFKMADRVGTIVCTLKAKGLFQLVNGAAEKLDKMEEMEAWARREASAMFVLTSAIDFTQIAIRKLLDVF</sequence>
<keyword evidence="2" id="KW-1185">Reference proteome</keyword>
<evidence type="ECO:0000313" key="1">
    <source>
        <dbReference type="EMBL" id="KAJ8887468.1"/>
    </source>
</evidence>
<gene>
    <name evidence="1" type="ORF">PR048_013683</name>
</gene>
<dbReference type="EMBL" id="JARBHB010000004">
    <property type="protein sequence ID" value="KAJ8887468.1"/>
    <property type="molecule type" value="Genomic_DNA"/>
</dbReference>
<comment type="caution">
    <text evidence="1">The sequence shown here is derived from an EMBL/GenBank/DDBJ whole genome shotgun (WGS) entry which is preliminary data.</text>
</comment>
<accession>A0ABQ9HUE6</accession>
<reference evidence="1 2" key="1">
    <citation type="submission" date="2023-02" db="EMBL/GenBank/DDBJ databases">
        <title>LHISI_Scaffold_Assembly.</title>
        <authorList>
            <person name="Stuart O.P."/>
            <person name="Cleave R."/>
            <person name="Magrath M.J.L."/>
            <person name="Mikheyev A.S."/>
        </authorList>
    </citation>
    <scope>NUCLEOTIDE SEQUENCE [LARGE SCALE GENOMIC DNA]</scope>
    <source>
        <strain evidence="1">Daus_M_001</strain>
        <tissue evidence="1">Leg muscle</tissue>
    </source>
</reference>
<protein>
    <submittedName>
        <fullName evidence="1">Uncharacterized protein</fullName>
    </submittedName>
</protein>
<organism evidence="1 2">
    <name type="scientific">Dryococelus australis</name>
    <dbReference type="NCBI Taxonomy" id="614101"/>
    <lineage>
        <taxon>Eukaryota</taxon>
        <taxon>Metazoa</taxon>
        <taxon>Ecdysozoa</taxon>
        <taxon>Arthropoda</taxon>
        <taxon>Hexapoda</taxon>
        <taxon>Insecta</taxon>
        <taxon>Pterygota</taxon>
        <taxon>Neoptera</taxon>
        <taxon>Polyneoptera</taxon>
        <taxon>Phasmatodea</taxon>
        <taxon>Verophasmatodea</taxon>
        <taxon>Anareolatae</taxon>
        <taxon>Phasmatidae</taxon>
        <taxon>Eurycanthinae</taxon>
        <taxon>Dryococelus</taxon>
    </lineage>
</organism>